<dbReference type="STRING" id="425514.SAMN05443550_101535"/>
<dbReference type="InterPro" id="IPR025309">
    <property type="entry name" value="KTSC_dom"/>
</dbReference>
<dbReference type="SUPFAM" id="SSF46565">
    <property type="entry name" value="Chaperone J-domain"/>
    <property type="match status" value="1"/>
</dbReference>
<dbReference type="EMBL" id="FNRA01000001">
    <property type="protein sequence ID" value="SDZ95550.1"/>
    <property type="molecule type" value="Genomic_DNA"/>
</dbReference>
<dbReference type="InterPro" id="IPR051727">
    <property type="entry name" value="DnaJ_C3_Co-chaperones"/>
</dbReference>
<dbReference type="OrthoDB" id="665715at2"/>
<dbReference type="Pfam" id="PF13619">
    <property type="entry name" value="KTSC"/>
    <property type="match status" value="1"/>
</dbReference>
<protein>
    <submittedName>
        <fullName evidence="5">DnaJ domain-containing protein</fullName>
    </submittedName>
</protein>
<dbReference type="CDD" id="cd06257">
    <property type="entry name" value="DnaJ"/>
    <property type="match status" value="1"/>
</dbReference>
<dbReference type="PRINTS" id="PR00625">
    <property type="entry name" value="JDOMAIN"/>
</dbReference>
<dbReference type="InterPro" id="IPR036869">
    <property type="entry name" value="J_dom_sf"/>
</dbReference>
<dbReference type="PANTHER" id="PTHR44140:SF2">
    <property type="entry name" value="LD25575P"/>
    <property type="match status" value="1"/>
</dbReference>
<dbReference type="AlphaFoldDB" id="A0A1H3X8H8"/>
<dbReference type="Proteomes" id="UP000198850">
    <property type="component" value="Unassembled WGS sequence"/>
</dbReference>
<keyword evidence="2" id="KW-0732">Signal</keyword>
<keyword evidence="6" id="KW-1185">Reference proteome</keyword>
<evidence type="ECO:0000256" key="2">
    <source>
        <dbReference type="ARBA" id="ARBA00022729"/>
    </source>
</evidence>
<dbReference type="Pfam" id="PF00226">
    <property type="entry name" value="DnaJ"/>
    <property type="match status" value="1"/>
</dbReference>
<reference evidence="5 6" key="1">
    <citation type="submission" date="2016-10" db="EMBL/GenBank/DDBJ databases">
        <authorList>
            <person name="de Groot N.N."/>
        </authorList>
    </citation>
    <scope>NUCLEOTIDE SEQUENCE [LARGE SCALE GENOMIC DNA]</scope>
    <source>
        <strain evidence="5 6">DSM 19033</strain>
    </source>
</reference>
<proteinExistence type="predicted"/>
<evidence type="ECO:0000313" key="5">
    <source>
        <dbReference type="EMBL" id="SDZ95550.1"/>
    </source>
</evidence>
<dbReference type="RefSeq" id="WP_090554871.1">
    <property type="nucleotide sequence ID" value="NZ_FNRA01000001.1"/>
</dbReference>
<accession>A0A1H3X8H8</accession>
<gene>
    <name evidence="5" type="ORF">SAMN05443550_101535</name>
</gene>
<dbReference type="GO" id="GO:0034975">
    <property type="term" value="P:protein folding in endoplasmic reticulum"/>
    <property type="evidence" value="ECO:0007669"/>
    <property type="project" value="TreeGrafter"/>
</dbReference>
<dbReference type="Gene3D" id="1.10.287.110">
    <property type="entry name" value="DnaJ domain"/>
    <property type="match status" value="1"/>
</dbReference>
<comment type="subcellular location">
    <subcellularLocation>
        <location evidence="1">Endoplasmic reticulum</location>
    </subcellularLocation>
</comment>
<evidence type="ECO:0000313" key="6">
    <source>
        <dbReference type="Proteomes" id="UP000198850"/>
    </source>
</evidence>
<evidence type="ECO:0000259" key="4">
    <source>
        <dbReference type="PROSITE" id="PS50076"/>
    </source>
</evidence>
<dbReference type="GO" id="GO:0051787">
    <property type="term" value="F:misfolded protein binding"/>
    <property type="evidence" value="ECO:0007669"/>
    <property type="project" value="TreeGrafter"/>
</dbReference>
<evidence type="ECO:0000256" key="1">
    <source>
        <dbReference type="ARBA" id="ARBA00004240"/>
    </source>
</evidence>
<dbReference type="SMART" id="SM00271">
    <property type="entry name" value="DnaJ"/>
    <property type="match status" value="1"/>
</dbReference>
<sequence>MKKIVDYRKLLGVQKDAELKELKTIYRNLMKEYHPDKFQESDEAKHAAEVKSKEIIEAYHFLVSIAPETLALSIEEYSATTASCGIADYKWAGLVLTVYFLDGSAYEYFEVPKAIYVKLVNADSPGRFARRHIFTSFPYRNIVKLETAEN</sequence>
<dbReference type="PROSITE" id="PS50076">
    <property type="entry name" value="DNAJ_2"/>
    <property type="match status" value="1"/>
</dbReference>
<dbReference type="GO" id="GO:0051087">
    <property type="term" value="F:protein-folding chaperone binding"/>
    <property type="evidence" value="ECO:0007669"/>
    <property type="project" value="TreeGrafter"/>
</dbReference>
<keyword evidence="3" id="KW-0256">Endoplasmic reticulum</keyword>
<organism evidence="5 6">
    <name type="scientific">Pedobacter hartonius</name>
    <dbReference type="NCBI Taxonomy" id="425514"/>
    <lineage>
        <taxon>Bacteria</taxon>
        <taxon>Pseudomonadati</taxon>
        <taxon>Bacteroidota</taxon>
        <taxon>Sphingobacteriia</taxon>
        <taxon>Sphingobacteriales</taxon>
        <taxon>Sphingobacteriaceae</taxon>
        <taxon>Pedobacter</taxon>
    </lineage>
</organism>
<evidence type="ECO:0000256" key="3">
    <source>
        <dbReference type="ARBA" id="ARBA00022824"/>
    </source>
</evidence>
<dbReference type="PANTHER" id="PTHR44140">
    <property type="entry name" value="LD25575P"/>
    <property type="match status" value="1"/>
</dbReference>
<name>A0A1H3X8H8_9SPHI</name>
<dbReference type="InterPro" id="IPR001623">
    <property type="entry name" value="DnaJ_domain"/>
</dbReference>
<feature type="domain" description="J" evidence="4">
    <location>
        <begin position="6"/>
        <end position="78"/>
    </location>
</feature>